<feature type="transmembrane region" description="Helical" evidence="6">
    <location>
        <begin position="451"/>
        <end position="470"/>
    </location>
</feature>
<feature type="transmembrane region" description="Helical" evidence="6">
    <location>
        <begin position="36"/>
        <end position="58"/>
    </location>
</feature>
<dbReference type="PANTHER" id="PTHR42718:SF48">
    <property type="entry name" value="CONSERVED TWO-DOMAIN MEMBRANE PROTEIN-RELATED"/>
    <property type="match status" value="1"/>
</dbReference>
<evidence type="ECO:0000259" key="7">
    <source>
        <dbReference type="PROSITE" id="PS50850"/>
    </source>
</evidence>
<organism evidence="8 9">
    <name type="scientific">Streptomyces hyaluromycini</name>
    <dbReference type="NCBI Taxonomy" id="1377993"/>
    <lineage>
        <taxon>Bacteria</taxon>
        <taxon>Bacillati</taxon>
        <taxon>Actinomycetota</taxon>
        <taxon>Actinomycetes</taxon>
        <taxon>Kitasatosporales</taxon>
        <taxon>Streptomycetaceae</taxon>
        <taxon>Streptomyces</taxon>
    </lineage>
</organism>
<dbReference type="PROSITE" id="PS00216">
    <property type="entry name" value="SUGAR_TRANSPORT_1"/>
    <property type="match status" value="1"/>
</dbReference>
<keyword evidence="3 6" id="KW-1133">Transmembrane helix</keyword>
<evidence type="ECO:0000256" key="2">
    <source>
        <dbReference type="ARBA" id="ARBA00022692"/>
    </source>
</evidence>
<feature type="transmembrane region" description="Helical" evidence="6">
    <location>
        <begin position="321"/>
        <end position="342"/>
    </location>
</feature>
<dbReference type="Gene3D" id="1.20.1250.20">
    <property type="entry name" value="MFS general substrate transporter like domains"/>
    <property type="match status" value="1"/>
</dbReference>
<evidence type="ECO:0000313" key="9">
    <source>
        <dbReference type="Proteomes" id="UP001474181"/>
    </source>
</evidence>
<protein>
    <submittedName>
        <fullName evidence="8">MFS transporter</fullName>
    </submittedName>
</protein>
<dbReference type="Proteomes" id="UP001474181">
    <property type="component" value="Unassembled WGS sequence"/>
</dbReference>
<dbReference type="InterPro" id="IPR020846">
    <property type="entry name" value="MFS_dom"/>
</dbReference>
<dbReference type="CDD" id="cd17321">
    <property type="entry name" value="MFS_MMR_MDR_like"/>
    <property type="match status" value="1"/>
</dbReference>
<feature type="transmembrane region" description="Helical" evidence="6">
    <location>
        <begin position="290"/>
        <end position="315"/>
    </location>
</feature>
<dbReference type="InterPro" id="IPR005829">
    <property type="entry name" value="Sugar_transporter_CS"/>
</dbReference>
<feature type="transmembrane region" description="Helical" evidence="6">
    <location>
        <begin position="128"/>
        <end position="150"/>
    </location>
</feature>
<keyword evidence="5" id="KW-0046">Antibiotic resistance</keyword>
<feature type="transmembrane region" description="Helical" evidence="6">
    <location>
        <begin position="385"/>
        <end position="407"/>
    </location>
</feature>
<dbReference type="Pfam" id="PF07690">
    <property type="entry name" value="MFS_1"/>
    <property type="match status" value="1"/>
</dbReference>
<feature type="domain" description="Major facilitator superfamily (MFS) profile" evidence="7">
    <location>
        <begin position="36"/>
        <end position="475"/>
    </location>
</feature>
<comment type="subcellular location">
    <subcellularLocation>
        <location evidence="1">Cell membrane</location>
        <topology evidence="1">Multi-pass membrane protein</topology>
    </subcellularLocation>
</comment>
<dbReference type="PANTHER" id="PTHR42718">
    <property type="entry name" value="MAJOR FACILITATOR SUPERFAMILY MULTIDRUG TRANSPORTER MFSC"/>
    <property type="match status" value="1"/>
</dbReference>
<dbReference type="InterPro" id="IPR011701">
    <property type="entry name" value="MFS"/>
</dbReference>
<dbReference type="InterPro" id="IPR036259">
    <property type="entry name" value="MFS_trans_sf"/>
</dbReference>
<feature type="transmembrane region" description="Helical" evidence="6">
    <location>
        <begin position="252"/>
        <end position="269"/>
    </location>
</feature>
<feature type="transmembrane region" description="Helical" evidence="6">
    <location>
        <begin position="354"/>
        <end position="373"/>
    </location>
</feature>
<keyword evidence="2 6" id="KW-0812">Transmembrane</keyword>
<evidence type="ECO:0000256" key="5">
    <source>
        <dbReference type="ARBA" id="ARBA00023251"/>
    </source>
</evidence>
<sequence>MSTQAAPQTVATTRRLDPASAALAVTESGHPRRWSIMAVLGAVAFMAQLDFFVVNVALDGIGRSFPGAGVASVSWVLSAYAIVFAAVLVPAGRIADQWGRRKMLLSGVALFTLTSAVAAAAPSLGVLVAARAVQAVGAAMIVPTSLGLLYPSFPRRQHTLVVGLWAGVGAIAASAGPPVGGLLVTLDWRWIFLINVPVGIATLVAGALLLPEVRQPKGAALPNPVSALALLLAVSLLVLATVQAPGWGWTDIRTVALFVAAALAGAATVERTLRAEAPVIERHLFAGRPFTAASVALFLFSAGFAIVLLSTALFMQEVWHFSPLRAGVSIAPAPLASIAFAMNAGPIQSRLGRTVPAVTGTLAMALAAGYWLAAVHTAPDYWGGMFPGLILVGLAGGLAWAPLFAAAGTLAPERATTGSAVLNMSRQIGSAVGVALLVALTPQATTTAFDHAWWVQAGAGIAAAAALLVLRPRHTP</sequence>
<evidence type="ECO:0000256" key="1">
    <source>
        <dbReference type="ARBA" id="ARBA00004651"/>
    </source>
</evidence>
<name>A0ABV1WWM4_9ACTN</name>
<evidence type="ECO:0000256" key="6">
    <source>
        <dbReference type="SAM" id="Phobius"/>
    </source>
</evidence>
<feature type="transmembrane region" description="Helical" evidence="6">
    <location>
        <begin position="103"/>
        <end position="122"/>
    </location>
</feature>
<dbReference type="EMBL" id="JBEPEK010000105">
    <property type="protein sequence ID" value="MER7181152.1"/>
    <property type="molecule type" value="Genomic_DNA"/>
</dbReference>
<evidence type="ECO:0000256" key="3">
    <source>
        <dbReference type="ARBA" id="ARBA00022989"/>
    </source>
</evidence>
<dbReference type="Gene3D" id="1.20.1720.10">
    <property type="entry name" value="Multidrug resistance protein D"/>
    <property type="match status" value="1"/>
</dbReference>
<feature type="transmembrane region" description="Helical" evidence="6">
    <location>
        <begin position="162"/>
        <end position="184"/>
    </location>
</feature>
<dbReference type="RefSeq" id="WP_350781750.1">
    <property type="nucleotide sequence ID" value="NZ_JBEPEK010000105.1"/>
</dbReference>
<evidence type="ECO:0000313" key="8">
    <source>
        <dbReference type="EMBL" id="MER7181152.1"/>
    </source>
</evidence>
<dbReference type="PROSITE" id="PS50850">
    <property type="entry name" value="MFS"/>
    <property type="match status" value="1"/>
</dbReference>
<evidence type="ECO:0000256" key="4">
    <source>
        <dbReference type="ARBA" id="ARBA00023136"/>
    </source>
</evidence>
<accession>A0ABV1WWM4</accession>
<keyword evidence="4 6" id="KW-0472">Membrane</keyword>
<feature type="transmembrane region" description="Helical" evidence="6">
    <location>
        <begin position="428"/>
        <end position="445"/>
    </location>
</feature>
<proteinExistence type="predicted"/>
<feature type="transmembrane region" description="Helical" evidence="6">
    <location>
        <begin position="70"/>
        <end position="91"/>
    </location>
</feature>
<dbReference type="SUPFAM" id="SSF103473">
    <property type="entry name" value="MFS general substrate transporter"/>
    <property type="match status" value="1"/>
</dbReference>
<reference evidence="8 9" key="1">
    <citation type="submission" date="2024-06" db="EMBL/GenBank/DDBJ databases">
        <title>The Natural Products Discovery Center: Release of the First 8490 Sequenced Strains for Exploring Actinobacteria Biosynthetic Diversity.</title>
        <authorList>
            <person name="Kalkreuter E."/>
            <person name="Kautsar S.A."/>
            <person name="Yang D."/>
            <person name="Bader C.D."/>
            <person name="Teijaro C.N."/>
            <person name="Fluegel L."/>
            <person name="Davis C.M."/>
            <person name="Simpson J.R."/>
            <person name="Lauterbach L."/>
            <person name="Steele A.D."/>
            <person name="Gui C."/>
            <person name="Meng S."/>
            <person name="Li G."/>
            <person name="Viehrig K."/>
            <person name="Ye F."/>
            <person name="Su P."/>
            <person name="Kiefer A.F."/>
            <person name="Nichols A."/>
            <person name="Cepeda A.J."/>
            <person name="Yan W."/>
            <person name="Fan B."/>
            <person name="Jiang Y."/>
            <person name="Adhikari A."/>
            <person name="Zheng C.-J."/>
            <person name="Schuster L."/>
            <person name="Cowan T.M."/>
            <person name="Smanski M.J."/>
            <person name="Chevrette M.G."/>
            <person name="De Carvalho L.P.S."/>
            <person name="Shen B."/>
        </authorList>
    </citation>
    <scope>NUCLEOTIDE SEQUENCE [LARGE SCALE GENOMIC DNA]</scope>
    <source>
        <strain evidence="8 9">NPDC000234</strain>
    </source>
</reference>
<keyword evidence="9" id="KW-1185">Reference proteome</keyword>
<feature type="transmembrane region" description="Helical" evidence="6">
    <location>
        <begin position="190"/>
        <end position="213"/>
    </location>
</feature>
<feature type="transmembrane region" description="Helical" evidence="6">
    <location>
        <begin position="225"/>
        <end position="246"/>
    </location>
</feature>
<comment type="caution">
    <text evidence="8">The sequence shown here is derived from an EMBL/GenBank/DDBJ whole genome shotgun (WGS) entry which is preliminary data.</text>
</comment>
<gene>
    <name evidence="8" type="ORF">ABT404_17000</name>
</gene>